<dbReference type="InterPro" id="IPR023485">
    <property type="entry name" value="Ptyr_pPase"/>
</dbReference>
<evidence type="ECO:0000256" key="1">
    <source>
        <dbReference type="ARBA" id="ARBA00011063"/>
    </source>
</evidence>
<dbReference type="SUPFAM" id="SSF52788">
    <property type="entry name" value="Phosphotyrosine protein phosphatases I"/>
    <property type="match status" value="1"/>
</dbReference>
<feature type="active site" description="Nucleophile" evidence="5">
    <location>
        <position position="13"/>
    </location>
</feature>
<organism evidence="7 13">
    <name type="scientific">Pseudomonas aeruginosa</name>
    <dbReference type="NCBI Taxonomy" id="287"/>
    <lineage>
        <taxon>Bacteria</taxon>
        <taxon>Pseudomonadati</taxon>
        <taxon>Pseudomonadota</taxon>
        <taxon>Gammaproteobacteria</taxon>
        <taxon>Pseudomonadales</taxon>
        <taxon>Pseudomonadaceae</taxon>
        <taxon>Pseudomonas</taxon>
    </lineage>
</organism>
<dbReference type="CDD" id="cd16343">
    <property type="entry name" value="LMWPTP"/>
    <property type="match status" value="1"/>
</dbReference>
<feature type="active site" description="Proton donor" evidence="5">
    <location>
        <position position="123"/>
    </location>
</feature>
<dbReference type="EMBL" id="WOAD01000006">
    <property type="protein sequence ID" value="MUI35453.1"/>
    <property type="molecule type" value="Genomic_DNA"/>
</dbReference>
<dbReference type="Pfam" id="PF01451">
    <property type="entry name" value="LMWPc"/>
    <property type="match status" value="1"/>
</dbReference>
<dbReference type="SMR" id="A0A069QAV5"/>
<evidence type="ECO:0000313" key="11">
    <source>
        <dbReference type="Proteomes" id="UP000253594"/>
    </source>
</evidence>
<evidence type="ECO:0000256" key="3">
    <source>
        <dbReference type="ARBA" id="ARBA00022801"/>
    </source>
</evidence>
<proteinExistence type="inferred from homology"/>
<dbReference type="InterPro" id="IPR050438">
    <property type="entry name" value="LMW_PTPase"/>
</dbReference>
<dbReference type="PANTHER" id="PTHR11717:SF7">
    <property type="entry name" value="LOW MOLECULAR WEIGHT PHOSPHOTYROSINE PROTEIN PHOSPHATASE"/>
    <property type="match status" value="1"/>
</dbReference>
<feature type="domain" description="Phosphotyrosine protein phosphatase I" evidence="6">
    <location>
        <begin position="1"/>
        <end position="149"/>
    </location>
</feature>
<dbReference type="InterPro" id="IPR036196">
    <property type="entry name" value="Ptyr_pPase_sf"/>
</dbReference>
<dbReference type="Proteomes" id="UP000284767">
    <property type="component" value="Unassembled WGS sequence"/>
</dbReference>
<name>A0A069QAV5_PSEAI</name>
<dbReference type="Proteomes" id="UP000253594">
    <property type="component" value="Unassembled WGS sequence"/>
</dbReference>
<evidence type="ECO:0000259" key="6">
    <source>
        <dbReference type="SMART" id="SM00226"/>
    </source>
</evidence>
<evidence type="ECO:0000313" key="13">
    <source>
        <dbReference type="Proteomes" id="UP000433532"/>
    </source>
</evidence>
<dbReference type="FunFam" id="3.40.50.2300:FF:000113">
    <property type="entry name" value="Low molecular weight protein-tyrosine-phosphatase"/>
    <property type="match status" value="1"/>
</dbReference>
<dbReference type="EMBL" id="NSNE01000001">
    <property type="protein sequence ID" value="RPM23440.1"/>
    <property type="molecule type" value="Genomic_DNA"/>
</dbReference>
<evidence type="ECO:0000313" key="12">
    <source>
        <dbReference type="Proteomes" id="UP000284767"/>
    </source>
</evidence>
<dbReference type="PRINTS" id="PR00719">
    <property type="entry name" value="LMWPTPASE"/>
</dbReference>
<dbReference type="PANTHER" id="PTHR11717">
    <property type="entry name" value="LOW MOLECULAR WEIGHT PROTEIN TYROSINE PHOSPHATASE"/>
    <property type="match status" value="1"/>
</dbReference>
<dbReference type="RefSeq" id="WP_003106924.1">
    <property type="nucleotide sequence ID" value="NZ_AP024513.1"/>
</dbReference>
<evidence type="ECO:0000313" key="9">
    <source>
        <dbReference type="EMBL" id="RCI74844.1"/>
    </source>
</evidence>
<evidence type="ECO:0000256" key="4">
    <source>
        <dbReference type="ARBA" id="ARBA00022912"/>
    </source>
</evidence>
<dbReference type="GO" id="GO:0004725">
    <property type="term" value="F:protein tyrosine phosphatase activity"/>
    <property type="evidence" value="ECO:0007669"/>
    <property type="project" value="UniProtKB-EC"/>
</dbReference>
<reference evidence="9 11" key="2">
    <citation type="submission" date="2018-07" db="EMBL/GenBank/DDBJ databases">
        <title>Mechanisms of high-level aminoglycoside resistance among Gram-negative pathogens in Brazil.</title>
        <authorList>
            <person name="Ballaben A.S."/>
            <person name="Darini A.L.C."/>
            <person name="Doi Y."/>
        </authorList>
    </citation>
    <scope>NUCLEOTIDE SEQUENCE [LARGE SCALE GENOMIC DNA]</scope>
    <source>
        <strain evidence="9 11">B2-305</strain>
    </source>
</reference>
<accession>A0A069QAV5</accession>
<keyword evidence="4" id="KW-0904">Protein phosphatase</keyword>
<dbReference type="InterPro" id="IPR017867">
    <property type="entry name" value="Tyr_phospatase_low_mol_wt"/>
</dbReference>
<sequence length="154" mass="17152">MRVLFVCLGNICRSPTAEGVFRRKVEEAGLASRIHVDSAGTAGWHVGKAPDQRTRLAAQRRGYDLSALRGRQVGIEDFSRHDLILAMDLSNLADLETLRAGRGAAELDLFLRRYGSERDEVPDPYYGGEEGFEQVLDLIEHACDRLLIEAKGRL</sequence>
<evidence type="ECO:0000313" key="10">
    <source>
        <dbReference type="EMBL" id="RPM23440.1"/>
    </source>
</evidence>
<reference evidence="10 12" key="3">
    <citation type="submission" date="2019-01" db="EMBL/GenBank/DDBJ databases">
        <title>The Pseudomonas aeruginosa pan-genome provides new insights on its population structure, horizontal gene transfer and pathogenicity.</title>
        <authorList>
            <person name="Freschi L."/>
            <person name="Vincent A.T."/>
            <person name="Jeukens J."/>
            <person name="Emond-Rheault J.-G."/>
            <person name="Kukavica-Ibrulj I."/>
            <person name="Dupont M.-J."/>
            <person name="Charette S.J."/>
            <person name="Boyle B."/>
            <person name="Levesque R.C."/>
        </authorList>
    </citation>
    <scope>NUCLEOTIDE SEQUENCE [LARGE SCALE GENOMIC DNA]</scope>
    <source>
        <strain evidence="10 12">PA-W36</strain>
    </source>
</reference>
<evidence type="ECO:0000256" key="5">
    <source>
        <dbReference type="PIRSR" id="PIRSR617867-1"/>
    </source>
</evidence>
<dbReference type="Proteomes" id="UP000433532">
    <property type="component" value="Unassembled WGS sequence"/>
</dbReference>
<comment type="similarity">
    <text evidence="1">Belongs to the low molecular weight phosphotyrosine protein phosphatase family.</text>
</comment>
<reference evidence="7 13" key="4">
    <citation type="submission" date="2019-11" db="EMBL/GenBank/DDBJ databases">
        <title>Genomes of ocular Pseudomonas aeruginosa isolates.</title>
        <authorList>
            <person name="Khan M."/>
            <person name="Rice S.A."/>
            <person name="Willcox M.D.P."/>
            <person name="Stapleton F."/>
        </authorList>
    </citation>
    <scope>NUCLEOTIDE SEQUENCE [LARGE SCALE GENOMIC DNA]</scope>
    <source>
        <strain evidence="7 13">PA221</strain>
    </source>
</reference>
<gene>
    <name evidence="9" type="ORF">DT376_10830</name>
    <name evidence="7" type="ORF">GNQ48_10585</name>
    <name evidence="8" type="ORF">GUL26_15635</name>
    <name evidence="10" type="ORF">IPC1295_02745</name>
</gene>
<reference evidence="10 12" key="1">
    <citation type="submission" date="2017-08" db="EMBL/GenBank/DDBJ databases">
        <authorList>
            <person name="Feschi L."/>
            <person name="Jeukens J."/>
            <person name="Emond-Rheault J.-G."/>
            <person name="Kukavica-Ibrulj I."/>
            <person name="Boyle B."/>
            <person name="Levesque R.C."/>
        </authorList>
    </citation>
    <scope>NUCLEOTIDE SEQUENCE [LARGE SCALE GENOMIC DNA]</scope>
    <source>
        <strain evidence="10 12">PA-W36</strain>
    </source>
</reference>
<dbReference type="Gene3D" id="3.40.50.2300">
    <property type="match status" value="1"/>
</dbReference>
<evidence type="ECO:0000313" key="7">
    <source>
        <dbReference type="EMBL" id="MUI35453.1"/>
    </source>
</evidence>
<keyword evidence="3" id="KW-0378">Hydrolase</keyword>
<evidence type="ECO:0000256" key="2">
    <source>
        <dbReference type="ARBA" id="ARBA00013064"/>
    </source>
</evidence>
<dbReference type="EC" id="3.1.3.48" evidence="2"/>
<evidence type="ECO:0000313" key="8">
    <source>
        <dbReference type="EMBL" id="MZZ13683.1"/>
    </source>
</evidence>
<dbReference type="AlphaFoldDB" id="A0A069QAV5"/>
<protein>
    <recommendedName>
        <fullName evidence="2">protein-tyrosine-phosphatase</fullName>
        <ecNumber evidence="2">3.1.3.48</ecNumber>
    </recommendedName>
</protein>
<comment type="caution">
    <text evidence="7">The sequence shown here is derived from an EMBL/GenBank/DDBJ whole genome shotgun (WGS) entry which is preliminary data.</text>
</comment>
<dbReference type="EMBL" id="WXZT01000011">
    <property type="protein sequence ID" value="MZZ13683.1"/>
    <property type="molecule type" value="Genomic_DNA"/>
</dbReference>
<dbReference type="Proteomes" id="UP000644192">
    <property type="component" value="Unassembled WGS sequence"/>
</dbReference>
<dbReference type="eggNOG" id="COG0394">
    <property type="taxonomic scope" value="Bacteria"/>
</dbReference>
<reference evidence="8" key="5">
    <citation type="submission" date="2020-01" db="EMBL/GenBank/DDBJ databases">
        <title>Bacteria Cultured from War Wounds Associated with the Conflict in Eastern Ukraine.</title>
        <authorList>
            <person name="Snesrud E."/>
            <person name="Galac M.R."/>
            <person name="Mc Gann P."/>
            <person name="Valentine K."/>
            <person name="Viacheslav K."/>
        </authorList>
    </citation>
    <scope>NUCLEOTIDE SEQUENCE</scope>
    <source>
        <strain evidence="8">VNMU148</strain>
    </source>
</reference>
<dbReference type="EMBL" id="QORE01000283">
    <property type="protein sequence ID" value="RCI74844.1"/>
    <property type="molecule type" value="Genomic_DNA"/>
</dbReference>
<dbReference type="SMART" id="SM00226">
    <property type="entry name" value="LMWPc"/>
    <property type="match status" value="1"/>
</dbReference>
<feature type="active site" description="Nucleophile" evidence="5">
    <location>
        <position position="7"/>
    </location>
</feature>